<dbReference type="InterPro" id="IPR020616">
    <property type="entry name" value="Thiolase_N"/>
</dbReference>
<protein>
    <recommendedName>
        <fullName evidence="6">Probable acetyl-CoA acetyltransferase</fullName>
        <ecNumber evidence="2">2.3.1.9</ecNumber>
    </recommendedName>
    <alternativeName>
        <fullName evidence="5">Acetoacetyl-CoA thiolase</fullName>
    </alternativeName>
</protein>
<keyword evidence="4 8" id="KW-0012">Acyltransferase</keyword>
<evidence type="ECO:0000256" key="4">
    <source>
        <dbReference type="ARBA" id="ARBA00023315"/>
    </source>
</evidence>
<dbReference type="PROSITE" id="PS00098">
    <property type="entry name" value="THIOLASE_1"/>
    <property type="match status" value="1"/>
</dbReference>
<dbReference type="Pfam" id="PF00108">
    <property type="entry name" value="Thiolase_N"/>
    <property type="match status" value="1"/>
</dbReference>
<dbReference type="PROSITE" id="PS00737">
    <property type="entry name" value="THIOLASE_2"/>
    <property type="match status" value="1"/>
</dbReference>
<reference evidence="11 12" key="1">
    <citation type="submission" date="2020-08" db="EMBL/GenBank/DDBJ databases">
        <title>Sequencing the genomes of 1000 actinobacteria strains.</title>
        <authorList>
            <person name="Klenk H.-P."/>
        </authorList>
    </citation>
    <scope>NUCLEOTIDE SEQUENCE [LARGE SCALE GENOMIC DNA]</scope>
    <source>
        <strain evidence="11 12">DSM 24823</strain>
    </source>
</reference>
<feature type="domain" description="Thiolase C-terminal" evidence="10">
    <location>
        <begin position="267"/>
        <end position="389"/>
    </location>
</feature>
<proteinExistence type="inferred from homology"/>
<sequence>MSATHVYDAVRTPFGRAGGALAGVRPDDLAATVMRATVDRLGLEAVRIDDVIFGDANQAGEDNRNVARMGALLAGFPTSVTGVTVNRLCASSLEAVVQGSRAIEAGDAEVILAGGVESMSRAPYVVEKAARPFSANGNQTMWNTAIGWRMTNPVLPTAWTVSNGEAAEATARTWGISRADQDAFAVRSHELAAAAWADGMYAGEIVQVEGAELARDEGIRDGTSVEKLATLPALFAEDGTVTAGNSSSINDGASAVLLGAEGALDAEPLARITGRGSHGVDPHEFPTAPIEAANKALARAGRTWADVDFVELNEAFASQSLACLRGWPELDPAALNVHGGALAIGHPLGASGGRVIGRAAHELARRGGGVAVVAICIGVGQGLAVILER</sequence>
<accession>A0A7W9CBL7</accession>
<evidence type="ECO:0000256" key="7">
    <source>
        <dbReference type="PIRSR" id="PIRSR000429-1"/>
    </source>
</evidence>
<organism evidence="11 12">
    <name type="scientific">Microbacterium ginsengiterrae</name>
    <dbReference type="NCBI Taxonomy" id="546115"/>
    <lineage>
        <taxon>Bacteria</taxon>
        <taxon>Bacillati</taxon>
        <taxon>Actinomycetota</taxon>
        <taxon>Actinomycetes</taxon>
        <taxon>Micrococcales</taxon>
        <taxon>Microbacteriaceae</taxon>
        <taxon>Microbacterium</taxon>
    </lineage>
</organism>
<dbReference type="AlphaFoldDB" id="A0A7W9CBL7"/>
<evidence type="ECO:0000259" key="10">
    <source>
        <dbReference type="Pfam" id="PF02803"/>
    </source>
</evidence>
<gene>
    <name evidence="11" type="ORF">HD600_001092</name>
</gene>
<evidence type="ECO:0000256" key="3">
    <source>
        <dbReference type="ARBA" id="ARBA00022679"/>
    </source>
</evidence>
<comment type="similarity">
    <text evidence="1 8">Belongs to the thiolase-like superfamily. Thiolase family.</text>
</comment>
<dbReference type="FunFam" id="3.40.47.10:FF:000010">
    <property type="entry name" value="Acetyl-CoA acetyltransferase (Thiolase)"/>
    <property type="match status" value="1"/>
</dbReference>
<dbReference type="InterPro" id="IPR020615">
    <property type="entry name" value="Thiolase_acyl_enz_int_AS"/>
</dbReference>
<evidence type="ECO:0000313" key="11">
    <source>
        <dbReference type="EMBL" id="MBB5742595.1"/>
    </source>
</evidence>
<feature type="active site" description="Proton acceptor" evidence="7">
    <location>
        <position position="346"/>
    </location>
</feature>
<dbReference type="InterPro" id="IPR020617">
    <property type="entry name" value="Thiolase_C"/>
</dbReference>
<dbReference type="Proteomes" id="UP000517712">
    <property type="component" value="Unassembled WGS sequence"/>
</dbReference>
<dbReference type="InterPro" id="IPR016039">
    <property type="entry name" value="Thiolase-like"/>
</dbReference>
<keyword evidence="12" id="KW-1185">Reference proteome</keyword>
<comment type="caution">
    <text evidence="11">The sequence shown here is derived from an EMBL/GenBank/DDBJ whole genome shotgun (WGS) entry which is preliminary data.</text>
</comment>
<dbReference type="CDD" id="cd00751">
    <property type="entry name" value="thiolase"/>
    <property type="match status" value="1"/>
</dbReference>
<dbReference type="InterPro" id="IPR020613">
    <property type="entry name" value="Thiolase_CS"/>
</dbReference>
<evidence type="ECO:0000256" key="8">
    <source>
        <dbReference type="RuleBase" id="RU003557"/>
    </source>
</evidence>
<dbReference type="GO" id="GO:0003985">
    <property type="term" value="F:acetyl-CoA C-acetyltransferase activity"/>
    <property type="evidence" value="ECO:0007669"/>
    <property type="project" value="UniProtKB-EC"/>
</dbReference>
<dbReference type="PANTHER" id="PTHR18919:SF107">
    <property type="entry name" value="ACETYL-COA ACETYLTRANSFERASE, CYTOSOLIC"/>
    <property type="match status" value="1"/>
</dbReference>
<dbReference type="PROSITE" id="PS00099">
    <property type="entry name" value="THIOLASE_3"/>
    <property type="match status" value="1"/>
</dbReference>
<dbReference type="NCBIfam" id="TIGR01930">
    <property type="entry name" value="AcCoA-C-Actrans"/>
    <property type="match status" value="1"/>
</dbReference>
<dbReference type="InterPro" id="IPR002155">
    <property type="entry name" value="Thiolase"/>
</dbReference>
<dbReference type="InterPro" id="IPR020610">
    <property type="entry name" value="Thiolase_AS"/>
</dbReference>
<dbReference type="SUPFAM" id="SSF53901">
    <property type="entry name" value="Thiolase-like"/>
    <property type="match status" value="2"/>
</dbReference>
<dbReference type="PANTHER" id="PTHR18919">
    <property type="entry name" value="ACETYL-COA C-ACYLTRANSFERASE"/>
    <property type="match status" value="1"/>
</dbReference>
<dbReference type="EMBL" id="JACHMU010000001">
    <property type="protein sequence ID" value="MBB5742595.1"/>
    <property type="molecule type" value="Genomic_DNA"/>
</dbReference>
<dbReference type="RefSeq" id="WP_184282127.1">
    <property type="nucleotide sequence ID" value="NZ_BAAAPG010000001.1"/>
</dbReference>
<feature type="active site" description="Acyl-thioester intermediate" evidence="7">
    <location>
        <position position="89"/>
    </location>
</feature>
<feature type="active site" description="Proton acceptor" evidence="7">
    <location>
        <position position="376"/>
    </location>
</feature>
<evidence type="ECO:0000256" key="2">
    <source>
        <dbReference type="ARBA" id="ARBA00012705"/>
    </source>
</evidence>
<name>A0A7W9CBL7_9MICO</name>
<evidence type="ECO:0000259" key="9">
    <source>
        <dbReference type="Pfam" id="PF00108"/>
    </source>
</evidence>
<dbReference type="PIRSF" id="PIRSF000429">
    <property type="entry name" value="Ac-CoA_Ac_transf"/>
    <property type="match status" value="1"/>
</dbReference>
<evidence type="ECO:0000256" key="1">
    <source>
        <dbReference type="ARBA" id="ARBA00010982"/>
    </source>
</evidence>
<dbReference type="EC" id="2.3.1.9" evidence="2"/>
<dbReference type="Pfam" id="PF02803">
    <property type="entry name" value="Thiolase_C"/>
    <property type="match status" value="1"/>
</dbReference>
<feature type="domain" description="Thiolase N-terminal" evidence="9">
    <location>
        <begin position="6"/>
        <end position="260"/>
    </location>
</feature>
<evidence type="ECO:0000256" key="5">
    <source>
        <dbReference type="ARBA" id="ARBA00030755"/>
    </source>
</evidence>
<evidence type="ECO:0000313" key="12">
    <source>
        <dbReference type="Proteomes" id="UP000517712"/>
    </source>
</evidence>
<evidence type="ECO:0000256" key="6">
    <source>
        <dbReference type="ARBA" id="ARBA00040529"/>
    </source>
</evidence>
<keyword evidence="3 8" id="KW-0808">Transferase</keyword>
<dbReference type="Gene3D" id="3.40.47.10">
    <property type="match status" value="1"/>
</dbReference>